<dbReference type="Pfam" id="PF04657">
    <property type="entry name" value="DMT_YdcZ"/>
    <property type="match status" value="1"/>
</dbReference>
<feature type="transmembrane region" description="Helical" evidence="1">
    <location>
        <begin position="96"/>
        <end position="117"/>
    </location>
</feature>
<feature type="transmembrane region" description="Helical" evidence="1">
    <location>
        <begin position="35"/>
        <end position="59"/>
    </location>
</feature>
<evidence type="ECO:0000256" key="1">
    <source>
        <dbReference type="SAM" id="Phobius"/>
    </source>
</evidence>
<evidence type="ECO:0000313" key="2">
    <source>
        <dbReference type="EMBL" id="RRN45954.1"/>
    </source>
</evidence>
<feature type="transmembrane region" description="Helical" evidence="1">
    <location>
        <begin position="71"/>
        <end position="90"/>
    </location>
</feature>
<organism evidence="2 3">
    <name type="scientific">Lautropia dentalis</name>
    <dbReference type="NCBI Taxonomy" id="2490857"/>
    <lineage>
        <taxon>Bacteria</taxon>
        <taxon>Pseudomonadati</taxon>
        <taxon>Pseudomonadota</taxon>
        <taxon>Betaproteobacteria</taxon>
        <taxon>Burkholderiales</taxon>
        <taxon>Burkholderiaceae</taxon>
        <taxon>Lautropia</taxon>
    </lineage>
</organism>
<dbReference type="AlphaFoldDB" id="A0A3R8LTR6"/>
<feature type="transmembrane region" description="Helical" evidence="1">
    <location>
        <begin position="129"/>
        <end position="148"/>
    </location>
</feature>
<dbReference type="PANTHER" id="PTHR34821:SF2">
    <property type="entry name" value="INNER MEMBRANE PROTEIN YDCZ"/>
    <property type="match status" value="1"/>
</dbReference>
<dbReference type="GO" id="GO:0005886">
    <property type="term" value="C:plasma membrane"/>
    <property type="evidence" value="ECO:0007669"/>
    <property type="project" value="TreeGrafter"/>
</dbReference>
<dbReference type="PANTHER" id="PTHR34821">
    <property type="entry name" value="INNER MEMBRANE PROTEIN YDCZ"/>
    <property type="match status" value="1"/>
</dbReference>
<protein>
    <submittedName>
        <fullName evidence="2">DMT family transporter</fullName>
    </submittedName>
</protein>
<reference evidence="2 3" key="1">
    <citation type="submission" date="2018-11" db="EMBL/GenBank/DDBJ databases">
        <title>Genome sequencing of Lautropia sp. KCOM 2505 (= ChDC F240).</title>
        <authorList>
            <person name="Kook J.-K."/>
            <person name="Park S.-N."/>
            <person name="Lim Y.K."/>
        </authorList>
    </citation>
    <scope>NUCLEOTIDE SEQUENCE [LARGE SCALE GENOMIC DNA]</scope>
    <source>
        <strain evidence="2 3">KCOM 2505</strain>
    </source>
</reference>
<keyword evidence="3" id="KW-1185">Reference proteome</keyword>
<dbReference type="OrthoDB" id="9097160at2"/>
<gene>
    <name evidence="2" type="ORF">EHV23_07600</name>
</gene>
<keyword evidence="1" id="KW-0812">Transmembrane</keyword>
<accession>A0A3R8LTR6</accession>
<sequence>MNILYPLMALGAGVGTALQAAVNSRLSAGLGGQPLAASFFSFAIGTLCLGVVAAFSADWSGMAGSLGQQPWWRWLGGVIGAGFVYTAVFLAPRIGITSVMFLFIIGQLLAGMFIDGFGLIQMPVRPLHWWKFVGLGVMLLGLACFMFGDRVFGDG</sequence>
<name>A0A3R8LTR6_9BURK</name>
<comment type="caution">
    <text evidence="2">The sequence shown here is derived from an EMBL/GenBank/DDBJ whole genome shotgun (WGS) entry which is preliminary data.</text>
</comment>
<proteinExistence type="predicted"/>
<dbReference type="InterPro" id="IPR006750">
    <property type="entry name" value="YdcZ"/>
</dbReference>
<dbReference type="EMBL" id="RRUE01000001">
    <property type="protein sequence ID" value="RRN45954.1"/>
    <property type="molecule type" value="Genomic_DNA"/>
</dbReference>
<dbReference type="Proteomes" id="UP000270261">
    <property type="component" value="Unassembled WGS sequence"/>
</dbReference>
<dbReference type="RefSeq" id="WP_125095380.1">
    <property type="nucleotide sequence ID" value="NZ_RRUE01000001.1"/>
</dbReference>
<keyword evidence="1" id="KW-0472">Membrane</keyword>
<evidence type="ECO:0000313" key="3">
    <source>
        <dbReference type="Proteomes" id="UP000270261"/>
    </source>
</evidence>
<keyword evidence="1" id="KW-1133">Transmembrane helix</keyword>